<dbReference type="GO" id="GO:0005524">
    <property type="term" value="F:ATP binding"/>
    <property type="evidence" value="ECO:0007669"/>
    <property type="project" value="UniProtKB-KW"/>
</dbReference>
<dbReference type="Gene3D" id="3.40.50.10330">
    <property type="entry name" value="Probable inorganic polyphosphate/atp-NAD kinase, domain 1"/>
    <property type="match status" value="1"/>
</dbReference>
<evidence type="ECO:0000256" key="16">
    <source>
        <dbReference type="SAM" id="MobiDB-lite"/>
    </source>
</evidence>
<evidence type="ECO:0000256" key="12">
    <source>
        <dbReference type="ARBA" id="ARBA00022946"/>
    </source>
</evidence>
<sequence>MLDVCAPHGPAKLPAAFVAGVRVAWVAGRWWWRSVAVGAARHGVTTRASFFGLDSQNFQTRDPSQLLWIGPVPGDIAEIEAYCRIFRAAEQLHTAVMSALCDPETGECPVRYDVESEDLPILEDKVTAVLGCMLALLNRGRNEVLSGRSGVASAFHGSVDSTSDMIPPLTLFRGDMKRCCESMQLALASYLVPSEPRGLNIWRKLQRLKNACYDAGFSRPDGYPCPTLFANWFPVYLSIVSDDSGTDEPEVAFWRGGQVSEEGLAWLLEKGFKTIVDLREEDVKDDLYLSAVQEAVSSGKIEVVNMLVEIGTAPSAEQVKQFAALVSDGAKKPIYLHSKEGVSRTSAMVSRWKQYVTRSERLAVQNHYINGNGKVLTSDKTKQHTGSPSSSMNRTEIGMVTESDRTMNNGESCEIDIETARHNLEVTNALSDDQSTQQGEMLGTGTEPLSNFKLESNPLKAQFPTCDIFSRKEMSKFFRSKKVYPKSVLNSRRQSSSLLVSRRKQNFSTERNGTIDYEAAEFTILESSNGTSFDNDYILSVSSGITDGKPSNNGAFSLIEKKEREVSVTTFDTRASASSSNGKVQVASFLHHQEKMNVLVEPDVHDTFARIPGYGFVQTFYTQDTSDLHERVDFVTCLGGDGLILHASNLFRTSVPPVVSFNLGSLGFLTSHNFKDFRQDSRDLIHGNNTLGVYITLRMRLRCEIFRSGKAMPDKVFDVLNEVVVDRGSNPYLSKIECYEHNHLITKVQGDGVIVATPTGSTAYSTAAGGSMVHPNVPCMLFTPICPHSLSFRPVILPDSARLELKIPDEARSNAWVSFDGKRRQQLSRGDSVRISMSQHPLPTVNKSDQTGDWFRSLIRCLNWNERLDQKAL</sequence>
<dbReference type="EC" id="2.7.1.23" evidence="3"/>
<dbReference type="InterPro" id="IPR016064">
    <property type="entry name" value="NAD/diacylglycerol_kinase_sf"/>
</dbReference>
<dbReference type="Gene3D" id="3.90.190.10">
    <property type="entry name" value="Protein tyrosine phosphatase superfamily"/>
    <property type="match status" value="1"/>
</dbReference>
<evidence type="ECO:0000256" key="11">
    <source>
        <dbReference type="ARBA" id="ARBA00022860"/>
    </source>
</evidence>
<evidence type="ECO:0000259" key="17">
    <source>
        <dbReference type="Pfam" id="PF22741"/>
    </source>
</evidence>
<keyword evidence="7" id="KW-0547">Nucleotide-binding</keyword>
<dbReference type="PANTHER" id="PTHR20275:SF6">
    <property type="entry name" value="NAD KINASE 2, CHLOROPLASTIC"/>
    <property type="match status" value="1"/>
</dbReference>
<accession>A0A1D6EH55</accession>
<dbReference type="GO" id="GO:0006741">
    <property type="term" value="P:NADP+ biosynthetic process"/>
    <property type="evidence" value="ECO:0007669"/>
    <property type="project" value="InterPro"/>
</dbReference>
<evidence type="ECO:0000256" key="5">
    <source>
        <dbReference type="ARBA" id="ARBA00022640"/>
    </source>
</evidence>
<comment type="similarity">
    <text evidence="2">Belongs to the NAD kinase family.</text>
</comment>
<dbReference type="AlphaFoldDB" id="A0A1D6EH55"/>
<keyword evidence="5" id="KW-0934">Plastid</keyword>
<dbReference type="SUPFAM" id="SSF111331">
    <property type="entry name" value="NAD kinase/diacylglycerol kinase-like"/>
    <property type="match status" value="1"/>
</dbReference>
<keyword evidence="13" id="KW-0520">NAD</keyword>
<evidence type="ECO:0000256" key="2">
    <source>
        <dbReference type="ARBA" id="ARBA00010995"/>
    </source>
</evidence>
<dbReference type="InterPro" id="IPR017437">
    <property type="entry name" value="ATP-NAD_kinase_PpnK-typ_C"/>
</dbReference>
<dbReference type="GO" id="GO:0009507">
    <property type="term" value="C:chloroplast"/>
    <property type="evidence" value="ECO:0007669"/>
    <property type="project" value="UniProtKB-SubCell"/>
</dbReference>
<evidence type="ECO:0000256" key="8">
    <source>
        <dbReference type="ARBA" id="ARBA00022777"/>
    </source>
</evidence>
<dbReference type="Pfam" id="PF01513">
    <property type="entry name" value="NAD_kinase"/>
    <property type="match status" value="1"/>
</dbReference>
<dbReference type="EMBL" id="CM007648">
    <property type="protein sequence ID" value="ONM19467.1"/>
    <property type="molecule type" value="Genomic_DNA"/>
</dbReference>
<evidence type="ECO:0000313" key="18">
    <source>
        <dbReference type="EMBL" id="ONM19467.1"/>
    </source>
</evidence>
<dbReference type="SUPFAM" id="SSF52799">
    <property type="entry name" value="(Phosphotyrosine protein) phosphatases II"/>
    <property type="match status" value="1"/>
</dbReference>
<evidence type="ECO:0000256" key="3">
    <source>
        <dbReference type="ARBA" id="ARBA00012120"/>
    </source>
</evidence>
<evidence type="ECO:0000256" key="14">
    <source>
        <dbReference type="ARBA" id="ARBA00047925"/>
    </source>
</evidence>
<name>A0A1D6EH55_MAIZE</name>
<comment type="subcellular location">
    <subcellularLocation>
        <location evidence="1">Plastid</location>
        <location evidence="1">Chloroplast</location>
    </subcellularLocation>
</comment>
<dbReference type="FunFam" id="2.60.200.30:FF:000004">
    <property type="entry name" value="NAD kinase 2, chloroplastic"/>
    <property type="match status" value="1"/>
</dbReference>
<dbReference type="Pfam" id="PF20143">
    <property type="entry name" value="NAD_kinase_C"/>
    <property type="match status" value="1"/>
</dbReference>
<organism evidence="18">
    <name type="scientific">Zea mays</name>
    <name type="common">Maize</name>
    <dbReference type="NCBI Taxonomy" id="4577"/>
    <lineage>
        <taxon>Eukaryota</taxon>
        <taxon>Viridiplantae</taxon>
        <taxon>Streptophyta</taxon>
        <taxon>Embryophyta</taxon>
        <taxon>Tracheophyta</taxon>
        <taxon>Spermatophyta</taxon>
        <taxon>Magnoliopsida</taxon>
        <taxon>Liliopsida</taxon>
        <taxon>Poales</taxon>
        <taxon>Poaceae</taxon>
        <taxon>PACMAD clade</taxon>
        <taxon>Panicoideae</taxon>
        <taxon>Andropogonodae</taxon>
        <taxon>Andropogoneae</taxon>
        <taxon>Tripsacinae</taxon>
        <taxon>Zea</taxon>
    </lineage>
</organism>
<reference evidence="18" key="1">
    <citation type="submission" date="2015-12" db="EMBL/GenBank/DDBJ databases">
        <title>Update maize B73 reference genome by single molecule sequencing technologies.</title>
        <authorList>
            <consortium name="Maize Genome Sequencing Project"/>
            <person name="Ware D."/>
        </authorList>
    </citation>
    <scope>NUCLEOTIDE SEQUENCE [LARGE SCALE GENOMIC DNA]</scope>
    <source>
        <tissue evidence="18">Seedling</tissue>
    </source>
</reference>
<evidence type="ECO:0000256" key="15">
    <source>
        <dbReference type="ARBA" id="ARBA00053646"/>
    </source>
</evidence>
<dbReference type="GO" id="GO:0003951">
    <property type="term" value="F:NAD+ kinase activity"/>
    <property type="evidence" value="ECO:0007669"/>
    <property type="project" value="UniProtKB-EC"/>
</dbReference>
<feature type="domain" description="DSP-PTPase phosphatase fused to NAD+ Kinase" evidence="17">
    <location>
        <begin position="224"/>
        <end position="374"/>
    </location>
</feature>
<dbReference type="Gene3D" id="2.60.200.30">
    <property type="entry name" value="Probable inorganic polyphosphate/atp-NAD kinase, domain 2"/>
    <property type="match status" value="1"/>
</dbReference>
<dbReference type="HAMAP" id="MF_00361">
    <property type="entry name" value="NAD_kinase"/>
    <property type="match status" value="1"/>
</dbReference>
<evidence type="ECO:0000256" key="13">
    <source>
        <dbReference type="ARBA" id="ARBA00023027"/>
    </source>
</evidence>
<comment type="catalytic activity">
    <reaction evidence="14">
        <text>NAD(+) + ATP = ADP + NADP(+) + H(+)</text>
        <dbReference type="Rhea" id="RHEA:18629"/>
        <dbReference type="ChEBI" id="CHEBI:15378"/>
        <dbReference type="ChEBI" id="CHEBI:30616"/>
        <dbReference type="ChEBI" id="CHEBI:57540"/>
        <dbReference type="ChEBI" id="CHEBI:58349"/>
        <dbReference type="ChEBI" id="CHEBI:456216"/>
        <dbReference type="EC" id="2.7.1.23"/>
    </reaction>
</comment>
<dbReference type="GO" id="GO:0019674">
    <property type="term" value="P:NAD+ metabolic process"/>
    <property type="evidence" value="ECO:0007669"/>
    <property type="project" value="InterPro"/>
</dbReference>
<feature type="region of interest" description="Disordered" evidence="16">
    <location>
        <begin position="373"/>
        <end position="394"/>
    </location>
</feature>
<evidence type="ECO:0000256" key="1">
    <source>
        <dbReference type="ARBA" id="ARBA00004229"/>
    </source>
</evidence>
<evidence type="ECO:0000256" key="6">
    <source>
        <dbReference type="ARBA" id="ARBA00022679"/>
    </source>
</evidence>
<keyword evidence="4" id="KW-0150">Chloroplast</keyword>
<keyword evidence="11" id="KW-0112">Calmodulin-binding</keyword>
<gene>
    <name evidence="18" type="ORF">ZEAMMB73_Zm00001d004716</name>
</gene>
<dbReference type="InterPro" id="IPR029021">
    <property type="entry name" value="Prot-tyrosine_phosphatase-like"/>
</dbReference>
<dbReference type="GO" id="GO:0005516">
    <property type="term" value="F:calmodulin binding"/>
    <property type="evidence" value="ECO:0007669"/>
    <property type="project" value="UniProtKB-KW"/>
</dbReference>
<comment type="function">
    <text evidence="15">Involved in chlorophyll synthesis and chloroplast protection against oxidative damage.</text>
</comment>
<dbReference type="InterPro" id="IPR017438">
    <property type="entry name" value="ATP-NAD_kinase_N"/>
</dbReference>
<proteinExistence type="inferred from homology"/>
<protein>
    <recommendedName>
        <fullName evidence="3">NAD(+) kinase</fullName>
        <ecNumber evidence="3">2.7.1.23</ecNumber>
    </recommendedName>
</protein>
<dbReference type="FunFam" id="3.90.190.10:FF:000085">
    <property type="entry name" value="NAD kinase 2 chloroplastic"/>
    <property type="match status" value="1"/>
</dbReference>
<dbReference type="InterPro" id="IPR002504">
    <property type="entry name" value="NADK"/>
</dbReference>
<dbReference type="PaxDb" id="4577-GRMZM2G071023_P01"/>
<evidence type="ECO:0000256" key="7">
    <source>
        <dbReference type="ARBA" id="ARBA00022741"/>
    </source>
</evidence>
<keyword evidence="9" id="KW-0067">ATP-binding</keyword>
<dbReference type="ExpressionAtlas" id="A0A1D6EH55">
    <property type="expression patterns" value="baseline and differential"/>
</dbReference>
<evidence type="ECO:0000256" key="10">
    <source>
        <dbReference type="ARBA" id="ARBA00022857"/>
    </source>
</evidence>
<keyword evidence="12" id="KW-0809">Transit peptide</keyword>
<dbReference type="PANTHER" id="PTHR20275">
    <property type="entry name" value="NAD KINASE"/>
    <property type="match status" value="1"/>
</dbReference>
<dbReference type="FunFam" id="3.40.50.10330:FF:000019">
    <property type="entry name" value="NAD kinase 2, chloroplastic"/>
    <property type="match status" value="1"/>
</dbReference>
<keyword evidence="10" id="KW-0521">NADP</keyword>
<keyword evidence="6" id="KW-0808">Transferase</keyword>
<evidence type="ECO:0000256" key="4">
    <source>
        <dbReference type="ARBA" id="ARBA00022528"/>
    </source>
</evidence>
<evidence type="ECO:0000256" key="9">
    <source>
        <dbReference type="ARBA" id="ARBA00022840"/>
    </source>
</evidence>
<dbReference type="Pfam" id="PF22741">
    <property type="entry name" value="PTP-NADK"/>
    <property type="match status" value="1"/>
</dbReference>
<feature type="compositionally biased region" description="Polar residues" evidence="16">
    <location>
        <begin position="384"/>
        <end position="394"/>
    </location>
</feature>
<keyword evidence="8 18" id="KW-0418">Kinase</keyword>
<dbReference type="InterPro" id="IPR055214">
    <property type="entry name" value="PTP-NADK"/>
</dbReference>